<comment type="subcellular location">
    <subcellularLocation>
        <location evidence="1">Membrane</location>
        <topology evidence="1">Multi-pass membrane protein</topology>
    </subcellularLocation>
</comment>
<dbReference type="EMBL" id="CP147404">
    <property type="protein sequence ID" value="WXB92075.1"/>
    <property type="molecule type" value="Genomic_DNA"/>
</dbReference>
<dbReference type="InterPro" id="IPR056738">
    <property type="entry name" value="NfeD1b_N"/>
</dbReference>
<dbReference type="InterPro" id="IPR052165">
    <property type="entry name" value="Membrane_assoc_protease"/>
</dbReference>
<dbReference type="InterPro" id="IPR002810">
    <property type="entry name" value="NfeD-like_C"/>
</dbReference>
<gene>
    <name evidence="9" type="ORF">WDJ61_12525</name>
</gene>
<sequence length="440" mass="47337">MSLFKNYGLFWIGLVLLVAGVCFPVVSQAESKPVYVIPVHHEVEKGLYGFMKRGIEEAKEQGAQLIVLDIHTPGGLVNAAGDIGKLLDETDIRTVAFINNQALSAGAYIALHADAIYMVPNAQIGAAAIIDQQGNMADKKAQSYWRSAMKSAAEQHGLDPKYAMAMADPNIDLPQYDAPKGELLTFTSKQALETGYSKATVDQLEDVLKKEKVEHAPIKQVEESWADKIARFVTNPIVIPILLSLASLGLILELYSPGFGVPGLVGISSLLLFFYGHLVAGLAGYESILLFVIGAILIVAELFLPGGVAGLLGITSVTGSILLAGDNVKWMGISLLIAMAVAIISMILMVKVFGKKMKFFKKMILTDSTSTESGYVSNANRLELIGKIGITRTPFRPAGTVMIDGERIDAVTEGGFINAEKSVKVIKVEGSRIVVRELEE</sequence>
<feature type="transmembrane region" description="Helical" evidence="5">
    <location>
        <begin position="332"/>
        <end position="353"/>
    </location>
</feature>
<dbReference type="CDD" id="cd07021">
    <property type="entry name" value="Clp_protease_NfeD_like"/>
    <property type="match status" value="1"/>
</dbReference>
<feature type="domain" description="NfeD integral membrane" evidence="7">
    <location>
        <begin position="238"/>
        <end position="351"/>
    </location>
</feature>
<evidence type="ECO:0000256" key="2">
    <source>
        <dbReference type="ARBA" id="ARBA00022692"/>
    </source>
</evidence>
<feature type="transmembrane region" description="Helical" evidence="5">
    <location>
        <begin position="232"/>
        <end position="252"/>
    </location>
</feature>
<feature type="transmembrane region" description="Helical" evidence="5">
    <location>
        <begin position="288"/>
        <end position="312"/>
    </location>
</feature>
<feature type="transmembrane region" description="Helical" evidence="5">
    <location>
        <begin position="6"/>
        <end position="26"/>
    </location>
</feature>
<proteinExistence type="predicted"/>
<dbReference type="SUPFAM" id="SSF52096">
    <property type="entry name" value="ClpP/crotonase"/>
    <property type="match status" value="1"/>
</dbReference>
<dbReference type="Proteomes" id="UP001387364">
    <property type="component" value="Chromosome"/>
</dbReference>
<evidence type="ECO:0000259" key="7">
    <source>
        <dbReference type="Pfam" id="PF24961"/>
    </source>
</evidence>
<dbReference type="PANTHER" id="PTHR33507:SF3">
    <property type="entry name" value="INNER MEMBRANE PROTEIN YBBJ"/>
    <property type="match status" value="1"/>
</dbReference>
<keyword evidence="4 5" id="KW-0472">Membrane</keyword>
<evidence type="ECO:0000256" key="4">
    <source>
        <dbReference type="ARBA" id="ARBA00023136"/>
    </source>
</evidence>
<dbReference type="Pfam" id="PF01957">
    <property type="entry name" value="NfeD"/>
    <property type="match status" value="1"/>
</dbReference>
<feature type="domain" description="NfeD1b N-terminal" evidence="8">
    <location>
        <begin position="34"/>
        <end position="220"/>
    </location>
</feature>
<organism evidence="9 10">
    <name type="scientific">Bacillus kandeliae</name>
    <dbReference type="NCBI Taxonomy" id="3129297"/>
    <lineage>
        <taxon>Bacteria</taxon>
        <taxon>Bacillati</taxon>
        <taxon>Bacillota</taxon>
        <taxon>Bacilli</taxon>
        <taxon>Bacillales</taxon>
        <taxon>Bacillaceae</taxon>
        <taxon>Bacillus</taxon>
    </lineage>
</organism>
<feature type="transmembrane region" description="Helical" evidence="5">
    <location>
        <begin position="258"/>
        <end position="276"/>
    </location>
</feature>
<dbReference type="InterPro" id="IPR029045">
    <property type="entry name" value="ClpP/crotonase-like_dom_sf"/>
</dbReference>
<dbReference type="SUPFAM" id="SSF141322">
    <property type="entry name" value="NfeD domain-like"/>
    <property type="match status" value="1"/>
</dbReference>
<accession>A0ABZ2N3W5</accession>
<evidence type="ECO:0000259" key="8">
    <source>
        <dbReference type="Pfam" id="PF25145"/>
    </source>
</evidence>
<dbReference type="Gene3D" id="2.40.50.140">
    <property type="entry name" value="Nucleic acid-binding proteins"/>
    <property type="match status" value="1"/>
</dbReference>
<dbReference type="InterPro" id="IPR012340">
    <property type="entry name" value="NA-bd_OB-fold"/>
</dbReference>
<evidence type="ECO:0000259" key="6">
    <source>
        <dbReference type="Pfam" id="PF01957"/>
    </source>
</evidence>
<keyword evidence="10" id="KW-1185">Reference proteome</keyword>
<reference evidence="9 10" key="1">
    <citation type="submission" date="2024-02" db="EMBL/GenBank/DDBJ databases">
        <title>Seven novel Bacillus-like species.</title>
        <authorList>
            <person name="Liu G."/>
        </authorList>
    </citation>
    <scope>NUCLEOTIDE SEQUENCE [LARGE SCALE GENOMIC DNA]</scope>
    <source>
        <strain evidence="9 10">FJAT-52991</strain>
    </source>
</reference>
<name>A0ABZ2N3W5_9BACI</name>
<dbReference type="PANTHER" id="PTHR33507">
    <property type="entry name" value="INNER MEMBRANE PROTEIN YBBJ"/>
    <property type="match status" value="1"/>
</dbReference>
<keyword evidence="3 5" id="KW-1133">Transmembrane helix</keyword>
<dbReference type="InterPro" id="IPR056739">
    <property type="entry name" value="NfeD_membrane"/>
</dbReference>
<protein>
    <submittedName>
        <fullName evidence="9">Nodulation protein NfeD</fullName>
    </submittedName>
</protein>
<dbReference type="Gene3D" id="3.90.226.10">
    <property type="entry name" value="2-enoyl-CoA Hydratase, Chain A, domain 1"/>
    <property type="match status" value="1"/>
</dbReference>
<evidence type="ECO:0000256" key="1">
    <source>
        <dbReference type="ARBA" id="ARBA00004141"/>
    </source>
</evidence>
<evidence type="ECO:0000256" key="5">
    <source>
        <dbReference type="SAM" id="Phobius"/>
    </source>
</evidence>
<evidence type="ECO:0000256" key="3">
    <source>
        <dbReference type="ARBA" id="ARBA00022989"/>
    </source>
</evidence>
<evidence type="ECO:0000313" key="10">
    <source>
        <dbReference type="Proteomes" id="UP001387364"/>
    </source>
</evidence>
<feature type="domain" description="NfeD-like C-terminal" evidence="6">
    <location>
        <begin position="383"/>
        <end position="436"/>
    </location>
</feature>
<evidence type="ECO:0000313" key="9">
    <source>
        <dbReference type="EMBL" id="WXB92075.1"/>
    </source>
</evidence>
<keyword evidence="2 5" id="KW-0812">Transmembrane</keyword>
<dbReference type="RefSeq" id="WP_338750199.1">
    <property type="nucleotide sequence ID" value="NZ_CP147404.1"/>
</dbReference>
<dbReference type="Pfam" id="PF24961">
    <property type="entry name" value="NfeD_membrane"/>
    <property type="match status" value="1"/>
</dbReference>
<dbReference type="Pfam" id="PF25145">
    <property type="entry name" value="NfeD1b_N"/>
    <property type="match status" value="1"/>
</dbReference>